<name>A0A7G5H6T6_9BACT</name>
<reference evidence="2 3" key="1">
    <citation type="submission" date="2020-07" db="EMBL/GenBank/DDBJ databases">
        <title>Spirosoma foliorum sp. nov., isolated from the leaves on the Nejang mountain Korea, Republic of.</title>
        <authorList>
            <person name="Ho H."/>
            <person name="Lee Y.-J."/>
            <person name="Nurcahyanto D.-A."/>
            <person name="Kim S.-G."/>
        </authorList>
    </citation>
    <scope>NUCLEOTIDE SEQUENCE [LARGE SCALE GENOMIC DNA]</scope>
    <source>
        <strain evidence="2 3">PL0136</strain>
    </source>
</reference>
<keyword evidence="1" id="KW-1133">Transmembrane helix</keyword>
<protein>
    <recommendedName>
        <fullName evidence="4">Transmembrane Fragile-X-F protein</fullName>
    </recommendedName>
</protein>
<evidence type="ECO:0000256" key="1">
    <source>
        <dbReference type="SAM" id="Phobius"/>
    </source>
</evidence>
<dbReference type="AlphaFoldDB" id="A0A7G5H6T6"/>
<sequence length="68" mass="8004">MRPLVTIYAVLVAISFLLLVLKQTGQIDWAWWWISLPLWLAPIGFMFLALIVLLLAVWQELKRAFHIR</sequence>
<proteinExistence type="predicted"/>
<feature type="transmembrane region" description="Helical" evidence="1">
    <location>
        <begin position="38"/>
        <end position="58"/>
    </location>
</feature>
<gene>
    <name evidence="2" type="ORF">H3H32_03320</name>
</gene>
<accession>A0A7G5H6T6</accession>
<evidence type="ECO:0000313" key="2">
    <source>
        <dbReference type="EMBL" id="QMW06828.1"/>
    </source>
</evidence>
<keyword evidence="3" id="KW-1185">Reference proteome</keyword>
<keyword evidence="1" id="KW-0472">Membrane</keyword>
<evidence type="ECO:0008006" key="4">
    <source>
        <dbReference type="Google" id="ProtNLM"/>
    </source>
</evidence>
<dbReference type="KEGG" id="sfol:H3H32_03320"/>
<organism evidence="2 3">
    <name type="scientific">Spirosoma foliorum</name>
    <dbReference type="NCBI Taxonomy" id="2710596"/>
    <lineage>
        <taxon>Bacteria</taxon>
        <taxon>Pseudomonadati</taxon>
        <taxon>Bacteroidota</taxon>
        <taxon>Cytophagia</taxon>
        <taxon>Cytophagales</taxon>
        <taxon>Cytophagaceae</taxon>
        <taxon>Spirosoma</taxon>
    </lineage>
</organism>
<dbReference type="Proteomes" id="UP000515369">
    <property type="component" value="Chromosome"/>
</dbReference>
<evidence type="ECO:0000313" key="3">
    <source>
        <dbReference type="Proteomes" id="UP000515369"/>
    </source>
</evidence>
<keyword evidence="1" id="KW-0812">Transmembrane</keyword>
<dbReference type="EMBL" id="CP059732">
    <property type="protein sequence ID" value="QMW06828.1"/>
    <property type="molecule type" value="Genomic_DNA"/>
</dbReference>